<organism evidence="1 2">
    <name type="scientific">Lasiodiplodia mahajangana</name>
    <dbReference type="NCBI Taxonomy" id="1108764"/>
    <lineage>
        <taxon>Eukaryota</taxon>
        <taxon>Fungi</taxon>
        <taxon>Dikarya</taxon>
        <taxon>Ascomycota</taxon>
        <taxon>Pezizomycotina</taxon>
        <taxon>Dothideomycetes</taxon>
        <taxon>Dothideomycetes incertae sedis</taxon>
        <taxon>Botryosphaeriales</taxon>
        <taxon>Botryosphaeriaceae</taxon>
        <taxon>Lasiodiplodia</taxon>
    </lineage>
</organism>
<comment type="caution">
    <text evidence="1">The sequence shown here is derived from an EMBL/GenBank/DDBJ whole genome shotgun (WGS) entry which is preliminary data.</text>
</comment>
<gene>
    <name evidence="1" type="ORF">O1611_g2320</name>
</gene>
<dbReference type="EMBL" id="JAPUUL010000316">
    <property type="protein sequence ID" value="KAJ8131304.1"/>
    <property type="molecule type" value="Genomic_DNA"/>
</dbReference>
<dbReference type="Proteomes" id="UP001153332">
    <property type="component" value="Unassembled WGS sequence"/>
</dbReference>
<protein>
    <submittedName>
        <fullName evidence="1">Uncharacterized protein</fullName>
    </submittedName>
</protein>
<accession>A0ACC2JVG7</accession>
<reference evidence="1" key="1">
    <citation type="submission" date="2022-12" db="EMBL/GenBank/DDBJ databases">
        <title>Genome Sequence of Lasiodiplodia mahajangana.</title>
        <authorList>
            <person name="Buettner E."/>
        </authorList>
    </citation>
    <scope>NUCLEOTIDE SEQUENCE</scope>
    <source>
        <strain evidence="1">VT137</strain>
    </source>
</reference>
<evidence type="ECO:0000313" key="2">
    <source>
        <dbReference type="Proteomes" id="UP001153332"/>
    </source>
</evidence>
<proteinExistence type="predicted"/>
<keyword evidence="2" id="KW-1185">Reference proteome</keyword>
<sequence>MAVPGGGREDVYATLLLTDTYLPGALVLAHSLRDAATTKKLAALVTLDSVSAEAITQLKSVYDYVIPVPRIRNAQPANLQLMNRTDLHSAFTKINLWCQTQFRKIVYIDADVVAYRAPDELFNIAHPFSAAPDIGWPDLFNTGVMVLTPNMGDYYAMMAMAERGISFDGADQGLINTHFRNNYNRISFAYNVTPSAHYQYIPAYRHFQSSINMVHFIGSDKPWFQGRHASIGSSPFDEMTGRWWAVYDRHYRVASPQPSQLASSQPPSIVAAKETVPELVQYLTKGEYQPKRSHVEPFSEHYRDTHHGHEHQDHHTTTPYQAQDQHPDQQPHHHYDSLSTVVHSEPLQHQDVQSHGTPLSKADTPHPEASSFVSSDVISSSSDYGNRQAETGQEQIHAQGLHIHPHEPDQEPPPFQPPMSSWDAQRHPPPAESKPEAANFPATTYEMSTSTTPFIAPQQYPSPPKDMWYEVPKTTPAAPSEPLKPIFPWEANRPKPSRVFADEKPKLIQESKTHDPVVSADTPQPELEVQPPAGSSVIEASTTEQDSQPVTPTTPTIQITPSDPWTSFTRTNAWDEMPEIERYVDSMQKHQRSRSLKSLGVIGLPSPGEGVEVTWRRRGSKDPKAQLEKLAKQHSEELLKKLRGGGPDSADPRPRLLPLNPEKLVSPTYVAQSTQVLSPQPVKGSVSSSSVLDPAADLEVFQSAPLPTGEATSTPPISSYEDSTLGRGSPTFI</sequence>
<name>A0ACC2JVG7_9PEZI</name>
<evidence type="ECO:0000313" key="1">
    <source>
        <dbReference type="EMBL" id="KAJ8131304.1"/>
    </source>
</evidence>